<gene>
    <name evidence="2" type="ORF">GCM10011389_22180</name>
</gene>
<accession>A0ABQ1Q5Z1</accession>
<protein>
    <recommendedName>
        <fullName evidence="4">Amino acid transporter</fullName>
    </recommendedName>
</protein>
<evidence type="ECO:0000313" key="3">
    <source>
        <dbReference type="Proteomes" id="UP000642571"/>
    </source>
</evidence>
<feature type="transmembrane region" description="Helical" evidence="1">
    <location>
        <begin position="37"/>
        <end position="60"/>
    </location>
</feature>
<dbReference type="Proteomes" id="UP000642571">
    <property type="component" value="Unassembled WGS sequence"/>
</dbReference>
<comment type="caution">
    <text evidence="2">The sequence shown here is derived from an EMBL/GenBank/DDBJ whole genome shotgun (WGS) entry which is preliminary data.</text>
</comment>
<dbReference type="EMBL" id="BMIN01000008">
    <property type="protein sequence ID" value="GGD14083.1"/>
    <property type="molecule type" value="Genomic_DNA"/>
</dbReference>
<keyword evidence="1" id="KW-0472">Membrane</keyword>
<keyword evidence="1" id="KW-1133">Transmembrane helix</keyword>
<sequence length="61" mass="6951">MNNEDQNKPFNDAIAHKQDIEGFPKTRGGRLPLPIKLIGYFLVGGMIIMFLFGFIGNFFFN</sequence>
<keyword evidence="3" id="KW-1185">Reference proteome</keyword>
<dbReference type="RefSeq" id="WP_188653710.1">
    <property type="nucleotide sequence ID" value="NZ_BMIN01000008.1"/>
</dbReference>
<keyword evidence="1" id="KW-0812">Transmembrane</keyword>
<reference evidence="3" key="1">
    <citation type="journal article" date="2019" name="Int. J. Syst. Evol. Microbiol.">
        <title>The Global Catalogue of Microorganisms (GCM) 10K type strain sequencing project: providing services to taxonomists for standard genome sequencing and annotation.</title>
        <authorList>
            <consortium name="The Broad Institute Genomics Platform"/>
            <consortium name="The Broad Institute Genome Sequencing Center for Infectious Disease"/>
            <person name="Wu L."/>
            <person name="Ma J."/>
        </authorList>
    </citation>
    <scope>NUCLEOTIDE SEQUENCE [LARGE SCALE GENOMIC DNA]</scope>
    <source>
        <strain evidence="3">CGMCC 1.15353</strain>
    </source>
</reference>
<name>A0ABQ1Q5Z1_9BACI</name>
<organism evidence="2 3">
    <name type="scientific">Pontibacillus salipaludis</name>
    <dbReference type="NCBI Taxonomy" id="1697394"/>
    <lineage>
        <taxon>Bacteria</taxon>
        <taxon>Bacillati</taxon>
        <taxon>Bacillota</taxon>
        <taxon>Bacilli</taxon>
        <taxon>Bacillales</taxon>
        <taxon>Bacillaceae</taxon>
        <taxon>Pontibacillus</taxon>
    </lineage>
</organism>
<evidence type="ECO:0008006" key="4">
    <source>
        <dbReference type="Google" id="ProtNLM"/>
    </source>
</evidence>
<evidence type="ECO:0000256" key="1">
    <source>
        <dbReference type="SAM" id="Phobius"/>
    </source>
</evidence>
<proteinExistence type="predicted"/>
<evidence type="ECO:0000313" key="2">
    <source>
        <dbReference type="EMBL" id="GGD14083.1"/>
    </source>
</evidence>